<dbReference type="Pfam" id="PF07589">
    <property type="entry name" value="PEP-CTERM"/>
    <property type="match status" value="1"/>
</dbReference>
<dbReference type="Proteomes" id="UP000239724">
    <property type="component" value="Unassembled WGS sequence"/>
</dbReference>
<evidence type="ECO:0000313" key="3">
    <source>
        <dbReference type="Proteomes" id="UP000239724"/>
    </source>
</evidence>
<dbReference type="InterPro" id="IPR013424">
    <property type="entry name" value="Ice-binding_C"/>
</dbReference>
<comment type="caution">
    <text evidence="2">The sequence shown here is derived from an EMBL/GenBank/DDBJ whole genome shotgun (WGS) entry which is preliminary data.</text>
</comment>
<dbReference type="RefSeq" id="WP_104517120.1">
    <property type="nucleotide sequence ID" value="NZ_NHRY01000036.1"/>
</dbReference>
<sequence>MMQETRPASAAALTARTEAPQNQKTTIRKIALASVCAVAAFTVAAANANATPLTQYAWTSTFVDGGPGPGSHGNNIAFTGTFSNNNGGNGVNSGVSTQYTASLNTASAPDIISQYLTICETGNSWGTGTENVSVTFAFTEPGQANGSINGTVKVTGWMDPTGTITWANPDLISFADGAQIQVSLGKVSGWDVGNYNGCLGNCATVNATFTVLSDPTSVLEPASMALLGVGMIGTGVVARRRHRLSSPMLAA</sequence>
<evidence type="ECO:0000259" key="1">
    <source>
        <dbReference type="Pfam" id="PF07589"/>
    </source>
</evidence>
<dbReference type="OrthoDB" id="8759181at2"/>
<organism evidence="2 3">
    <name type="scientific">Rhodopila globiformis</name>
    <name type="common">Rhodopseudomonas globiformis</name>
    <dbReference type="NCBI Taxonomy" id="1071"/>
    <lineage>
        <taxon>Bacteria</taxon>
        <taxon>Pseudomonadati</taxon>
        <taxon>Pseudomonadota</taxon>
        <taxon>Alphaproteobacteria</taxon>
        <taxon>Acetobacterales</taxon>
        <taxon>Acetobacteraceae</taxon>
        <taxon>Rhodopila</taxon>
    </lineage>
</organism>
<feature type="domain" description="Ice-binding protein C-terminal" evidence="1">
    <location>
        <begin position="220"/>
        <end position="241"/>
    </location>
</feature>
<protein>
    <recommendedName>
        <fullName evidence="1">Ice-binding protein C-terminal domain-containing protein</fullName>
    </recommendedName>
</protein>
<dbReference type="AlphaFoldDB" id="A0A2S6NNQ1"/>
<accession>A0A2S6NNQ1</accession>
<evidence type="ECO:0000313" key="2">
    <source>
        <dbReference type="EMBL" id="PPQ39035.1"/>
    </source>
</evidence>
<proteinExistence type="predicted"/>
<gene>
    <name evidence="2" type="ORF">CCS01_01745</name>
</gene>
<reference evidence="2 3" key="1">
    <citation type="journal article" date="2018" name="Arch. Microbiol.">
        <title>New insights into the metabolic potential of the phototrophic purple bacterium Rhodopila globiformis DSM 161(T) from its draft genome sequence and evidence for a vanadium-dependent nitrogenase.</title>
        <authorList>
            <person name="Imhoff J.F."/>
            <person name="Rahn T."/>
            <person name="Kunzel S."/>
            <person name="Neulinger S.C."/>
        </authorList>
    </citation>
    <scope>NUCLEOTIDE SEQUENCE [LARGE SCALE GENOMIC DNA]</scope>
    <source>
        <strain evidence="2 3">DSM 161</strain>
    </source>
</reference>
<name>A0A2S6NNQ1_RHOGL</name>
<dbReference type="EMBL" id="NHRY01000036">
    <property type="protein sequence ID" value="PPQ39035.1"/>
    <property type="molecule type" value="Genomic_DNA"/>
</dbReference>
<keyword evidence="3" id="KW-1185">Reference proteome</keyword>
<dbReference type="NCBIfam" id="TIGR02595">
    <property type="entry name" value="PEP_CTERM"/>
    <property type="match status" value="1"/>
</dbReference>